<reference evidence="1" key="2">
    <citation type="journal article" date="2015" name="Fish Shellfish Immunol.">
        <title>Early steps in the European eel (Anguilla anguilla)-Vibrio vulnificus interaction in the gills: Role of the RtxA13 toxin.</title>
        <authorList>
            <person name="Callol A."/>
            <person name="Pajuelo D."/>
            <person name="Ebbesson L."/>
            <person name="Teles M."/>
            <person name="MacKenzie S."/>
            <person name="Amaro C."/>
        </authorList>
    </citation>
    <scope>NUCLEOTIDE SEQUENCE</scope>
</reference>
<protein>
    <submittedName>
        <fullName evidence="1">Uncharacterized protein</fullName>
    </submittedName>
</protein>
<dbReference type="AlphaFoldDB" id="A0A0E9QXX7"/>
<dbReference type="EMBL" id="GBXM01087467">
    <property type="protein sequence ID" value="JAH21110.1"/>
    <property type="molecule type" value="Transcribed_RNA"/>
</dbReference>
<name>A0A0E9QXX7_ANGAN</name>
<evidence type="ECO:0000313" key="1">
    <source>
        <dbReference type="EMBL" id="JAH21110.1"/>
    </source>
</evidence>
<accession>A0A0E9QXX7</accession>
<proteinExistence type="predicted"/>
<reference evidence="1" key="1">
    <citation type="submission" date="2014-11" db="EMBL/GenBank/DDBJ databases">
        <authorList>
            <person name="Amaro Gonzalez C."/>
        </authorList>
    </citation>
    <scope>NUCLEOTIDE SEQUENCE</scope>
</reference>
<sequence>MQEICARNKSFLSHKTQKPFFQMCQL</sequence>
<organism evidence="1">
    <name type="scientific">Anguilla anguilla</name>
    <name type="common">European freshwater eel</name>
    <name type="synonym">Muraena anguilla</name>
    <dbReference type="NCBI Taxonomy" id="7936"/>
    <lineage>
        <taxon>Eukaryota</taxon>
        <taxon>Metazoa</taxon>
        <taxon>Chordata</taxon>
        <taxon>Craniata</taxon>
        <taxon>Vertebrata</taxon>
        <taxon>Euteleostomi</taxon>
        <taxon>Actinopterygii</taxon>
        <taxon>Neopterygii</taxon>
        <taxon>Teleostei</taxon>
        <taxon>Anguilliformes</taxon>
        <taxon>Anguillidae</taxon>
        <taxon>Anguilla</taxon>
    </lineage>
</organism>